<dbReference type="AlphaFoldDB" id="A0A1I2ZK58"/>
<dbReference type="EMBL" id="FOPP01000010">
    <property type="protein sequence ID" value="SFH38045.1"/>
    <property type="molecule type" value="Genomic_DNA"/>
</dbReference>
<protein>
    <recommendedName>
        <fullName evidence="3">Four helix bundle protein</fullName>
    </recommendedName>
</protein>
<keyword evidence="2" id="KW-1185">Reference proteome</keyword>
<gene>
    <name evidence="1" type="ORF">SAMN04489864_11084</name>
</gene>
<name>A0A1I2ZK58_9SPHI</name>
<evidence type="ECO:0000313" key="2">
    <source>
        <dbReference type="Proteomes" id="UP000199666"/>
    </source>
</evidence>
<dbReference type="Proteomes" id="UP000199666">
    <property type="component" value="Unassembled WGS sequence"/>
</dbReference>
<dbReference type="RefSeq" id="WP_143095983.1">
    <property type="nucleotide sequence ID" value="NZ_FOPP01000010.1"/>
</dbReference>
<evidence type="ECO:0000313" key="1">
    <source>
        <dbReference type="EMBL" id="SFH38045.1"/>
    </source>
</evidence>
<proteinExistence type="predicted"/>
<organism evidence="1 2">
    <name type="scientific">Pedobacter insulae</name>
    <dbReference type="NCBI Taxonomy" id="414048"/>
    <lineage>
        <taxon>Bacteria</taxon>
        <taxon>Pseudomonadati</taxon>
        <taxon>Bacteroidota</taxon>
        <taxon>Sphingobacteriia</taxon>
        <taxon>Sphingobacteriales</taxon>
        <taxon>Sphingobacteriaceae</taxon>
        <taxon>Pedobacter</taxon>
    </lineage>
</organism>
<reference evidence="1 2" key="1">
    <citation type="submission" date="2016-10" db="EMBL/GenBank/DDBJ databases">
        <authorList>
            <person name="de Groot N.N."/>
        </authorList>
    </citation>
    <scope>NUCLEOTIDE SEQUENCE [LARGE SCALE GENOMIC DNA]</scope>
    <source>
        <strain evidence="1 2">DSM 18684</strain>
    </source>
</reference>
<sequence>MDFNSSKKTSNKRMHDVTIDEIRACDEFSHLSDAESLEVIKTLKELTVIVYNFYKKSKQKQS</sequence>
<evidence type="ECO:0008006" key="3">
    <source>
        <dbReference type="Google" id="ProtNLM"/>
    </source>
</evidence>
<dbReference type="STRING" id="414048.SAMN04489864_11084"/>
<accession>A0A1I2ZK58</accession>